<dbReference type="AlphaFoldDB" id="A0A1F8FH81"/>
<evidence type="ECO:0000313" key="2">
    <source>
        <dbReference type="Proteomes" id="UP000178197"/>
    </source>
</evidence>
<gene>
    <name evidence="1" type="ORF">A3C71_00800</name>
</gene>
<dbReference type="EMBL" id="MGJT01000029">
    <property type="protein sequence ID" value="OGN11636.1"/>
    <property type="molecule type" value="Genomic_DNA"/>
</dbReference>
<organism evidence="1 2">
    <name type="scientific">Candidatus Yanofskybacteria bacterium RIFCSPHIGHO2_02_FULL_43_15c</name>
    <dbReference type="NCBI Taxonomy" id="1802679"/>
    <lineage>
        <taxon>Bacteria</taxon>
        <taxon>Candidatus Yanofskyibacteriota</taxon>
    </lineage>
</organism>
<sequence>MVSGVWHERHEAGVFDGLSNLALVLGTEAVALTREDFKLARHKFAEKFNFFVIDRIRFFLANITDHIFFEN</sequence>
<accession>A0A1F8FH81</accession>
<dbReference type="Proteomes" id="UP000178197">
    <property type="component" value="Unassembled WGS sequence"/>
</dbReference>
<comment type="caution">
    <text evidence="1">The sequence shown here is derived from an EMBL/GenBank/DDBJ whole genome shotgun (WGS) entry which is preliminary data.</text>
</comment>
<evidence type="ECO:0000313" key="1">
    <source>
        <dbReference type="EMBL" id="OGN11636.1"/>
    </source>
</evidence>
<reference evidence="1 2" key="1">
    <citation type="journal article" date="2016" name="Nat. Commun.">
        <title>Thousands of microbial genomes shed light on interconnected biogeochemical processes in an aquifer system.</title>
        <authorList>
            <person name="Anantharaman K."/>
            <person name="Brown C.T."/>
            <person name="Hug L.A."/>
            <person name="Sharon I."/>
            <person name="Castelle C.J."/>
            <person name="Probst A.J."/>
            <person name="Thomas B.C."/>
            <person name="Singh A."/>
            <person name="Wilkins M.J."/>
            <person name="Karaoz U."/>
            <person name="Brodie E.L."/>
            <person name="Williams K.H."/>
            <person name="Hubbard S.S."/>
            <person name="Banfield J.F."/>
        </authorList>
    </citation>
    <scope>NUCLEOTIDE SEQUENCE [LARGE SCALE GENOMIC DNA]</scope>
</reference>
<name>A0A1F8FH81_9BACT</name>
<protein>
    <submittedName>
        <fullName evidence="1">Uncharacterized protein</fullName>
    </submittedName>
</protein>
<proteinExistence type="predicted"/>